<evidence type="ECO:0000313" key="2">
    <source>
        <dbReference type="EMBL" id="KPG26651.1"/>
    </source>
</evidence>
<sequence length="135" mass="14536">MNEVAPPVVNDARDLLGITDLSDITYTRLSAEISDADEPFAVQVLVRQGETSIEILCKATLSGEGAAYAVDALAQFTVNQPCEVPQDVVQEFVEKAGILAIYPYLRNGMVDLAAKLALPRPVIPLLRPEGTKLTP</sequence>
<evidence type="ECO:0008006" key="5">
    <source>
        <dbReference type="Google" id="ProtNLM"/>
    </source>
</evidence>
<dbReference type="Proteomes" id="UP000037962">
    <property type="component" value="Unassembled WGS sequence"/>
</dbReference>
<evidence type="ECO:0000313" key="3">
    <source>
        <dbReference type="Proteomes" id="UP000037843"/>
    </source>
</evidence>
<name>A0A7V8LKQ0_9MYCO</name>
<dbReference type="EMBL" id="LJFS01000044">
    <property type="protein sequence ID" value="KPG26651.1"/>
    <property type="molecule type" value="Genomic_DNA"/>
</dbReference>
<dbReference type="KEGG" id="miz:BAB75_19700"/>
<proteinExistence type="predicted"/>
<evidence type="ECO:0000313" key="4">
    <source>
        <dbReference type="Proteomes" id="UP000037962"/>
    </source>
</evidence>
<dbReference type="AlphaFoldDB" id="A0A7V8LKQ0"/>
<comment type="caution">
    <text evidence="1">The sequence shown here is derived from an EMBL/GenBank/DDBJ whole genome shotgun (WGS) entry which is preliminary data.</text>
</comment>
<dbReference type="GeneID" id="45766087"/>
<evidence type="ECO:0000313" key="1">
    <source>
        <dbReference type="EMBL" id="KPG04869.1"/>
    </source>
</evidence>
<dbReference type="Proteomes" id="UP000037843">
    <property type="component" value="Unassembled WGS sequence"/>
</dbReference>
<reference evidence="3 4" key="1">
    <citation type="submission" date="2015-09" db="EMBL/GenBank/DDBJ databases">
        <title>Genome Sequences of Mycobacterium immunogenum Isolates, Recuperated from a Chloraminated Drinking Water Distribution System Simulator Subjected to Episodes of Nitrification.</title>
        <authorList>
            <person name="Gomez-Alvarez V."/>
            <person name="Revetta R.P."/>
        </authorList>
    </citation>
    <scope>NUCLEOTIDE SEQUENCE [LARGE SCALE GENOMIC DNA]</scope>
    <source>
        <strain evidence="1 3">H008</strain>
        <strain evidence="2 4">H076</strain>
    </source>
</reference>
<organism evidence="1 3">
    <name type="scientific">Mycobacteroides immunogenum</name>
    <dbReference type="NCBI Taxonomy" id="83262"/>
    <lineage>
        <taxon>Bacteria</taxon>
        <taxon>Bacillati</taxon>
        <taxon>Actinomycetota</taxon>
        <taxon>Actinomycetes</taxon>
        <taxon>Mycobacteriales</taxon>
        <taxon>Mycobacteriaceae</taxon>
        <taxon>Mycobacteroides</taxon>
    </lineage>
</organism>
<dbReference type="RefSeq" id="WP_043080119.1">
    <property type="nucleotide sequence ID" value="NZ_CP011530.1"/>
</dbReference>
<dbReference type="EMBL" id="LJFO01000016">
    <property type="protein sequence ID" value="KPG04869.1"/>
    <property type="molecule type" value="Genomic_DNA"/>
</dbReference>
<accession>A0A7V8LKQ0</accession>
<dbReference type="OrthoDB" id="4236906at2"/>
<keyword evidence="4" id="KW-1185">Reference proteome</keyword>
<protein>
    <recommendedName>
        <fullName evidence="5">Preprotein translocase subunit SecB</fullName>
    </recommendedName>
</protein>
<gene>
    <name evidence="1" type="ORF">AN908_23895</name>
    <name evidence="2" type="ORF">AN912_24775</name>
</gene>